<dbReference type="Gene3D" id="3.40.50.300">
    <property type="entry name" value="P-loop containing nucleotide triphosphate hydrolases"/>
    <property type="match status" value="2"/>
</dbReference>
<dbReference type="GO" id="GO:0036297">
    <property type="term" value="P:interstrand cross-link repair"/>
    <property type="evidence" value="ECO:0007669"/>
    <property type="project" value="TreeGrafter"/>
</dbReference>
<dbReference type="SMART" id="SM00490">
    <property type="entry name" value="HELICc"/>
    <property type="match status" value="1"/>
</dbReference>
<gene>
    <name evidence="5" type="ORF">UFOPK3543_02217</name>
</gene>
<dbReference type="Pfam" id="PF22982">
    <property type="entry name" value="WHD_HRQ1"/>
    <property type="match status" value="1"/>
</dbReference>
<dbReference type="InterPro" id="IPR014001">
    <property type="entry name" value="Helicase_ATP-bd"/>
</dbReference>
<evidence type="ECO:0000259" key="4">
    <source>
        <dbReference type="PROSITE" id="PS51194"/>
    </source>
</evidence>
<dbReference type="InterPro" id="IPR055227">
    <property type="entry name" value="HRQ1_WHD"/>
</dbReference>
<organism evidence="5">
    <name type="scientific">freshwater metagenome</name>
    <dbReference type="NCBI Taxonomy" id="449393"/>
    <lineage>
        <taxon>unclassified sequences</taxon>
        <taxon>metagenomes</taxon>
        <taxon>ecological metagenomes</taxon>
    </lineage>
</organism>
<feature type="domain" description="Helicase ATP-binding" evidence="3">
    <location>
        <begin position="68"/>
        <end position="246"/>
    </location>
</feature>
<dbReference type="GO" id="GO:0005524">
    <property type="term" value="F:ATP binding"/>
    <property type="evidence" value="ECO:0007669"/>
    <property type="project" value="UniProtKB-KW"/>
</dbReference>
<dbReference type="SMART" id="SM00487">
    <property type="entry name" value="DEXDc"/>
    <property type="match status" value="1"/>
</dbReference>
<evidence type="ECO:0000256" key="1">
    <source>
        <dbReference type="ARBA" id="ARBA00022741"/>
    </source>
</evidence>
<name>A0A6J7HQ66_9ZZZZ</name>
<keyword evidence="1" id="KW-0547">Nucleotide-binding</keyword>
<dbReference type="EMBL" id="CAFBMH010000100">
    <property type="protein sequence ID" value="CAB4923337.1"/>
    <property type="molecule type" value="Genomic_DNA"/>
</dbReference>
<dbReference type="InterPro" id="IPR011545">
    <property type="entry name" value="DEAD/DEAH_box_helicase_dom"/>
</dbReference>
<dbReference type="InterPro" id="IPR027417">
    <property type="entry name" value="P-loop_NTPase"/>
</dbReference>
<feature type="domain" description="Helicase C-terminal" evidence="4">
    <location>
        <begin position="281"/>
        <end position="430"/>
    </location>
</feature>
<evidence type="ECO:0000256" key="2">
    <source>
        <dbReference type="ARBA" id="ARBA00022840"/>
    </source>
</evidence>
<dbReference type="InterPro" id="IPR001650">
    <property type="entry name" value="Helicase_C-like"/>
</dbReference>
<protein>
    <submittedName>
        <fullName evidence="5">Unannotated protein</fullName>
    </submittedName>
</protein>
<keyword evidence="2" id="KW-0067">ATP-binding</keyword>
<dbReference type="Pfam" id="PF00270">
    <property type="entry name" value="DEAD"/>
    <property type="match status" value="1"/>
</dbReference>
<dbReference type="CDD" id="cd18797">
    <property type="entry name" value="SF2_C_Hrq"/>
    <property type="match status" value="1"/>
</dbReference>
<dbReference type="SUPFAM" id="SSF52540">
    <property type="entry name" value="P-loop containing nucleoside triphosphate hydrolases"/>
    <property type="match status" value="1"/>
</dbReference>
<dbReference type="AlphaFoldDB" id="A0A6J7HQ66"/>
<dbReference type="GO" id="GO:0003676">
    <property type="term" value="F:nucleic acid binding"/>
    <property type="evidence" value="ECO:0007669"/>
    <property type="project" value="InterPro"/>
</dbReference>
<evidence type="ECO:0000259" key="3">
    <source>
        <dbReference type="PROSITE" id="PS51192"/>
    </source>
</evidence>
<sequence length="777" mass="83730">MVVSAASARTRAPFADVLEPLVADGRIVATEHRPATAGITGQLRRPLPDAITRRLSVPDLWLHQVEAIEHLRRGHHVVVATGTGSGKSLCYQLPLAEALLDPIRPSTALVIGPTKALAHDQIRSLGAYDFPGVRAAVYDGDASSNERTYARNQANVVFTNPEMLHGGLLPNHARWAPFLMRLRLVVIDEMHVFRGVFGTHLAHVLRRLRRLCEHHGTHPAFVLCSATIGDPATLAQALCGAAVETVTNDTAAKGARTIALLQPPTDPLSGSRFSANSETALLTAALVRADHRVIAFCRGRRATEVVAAEVQRRAPSRAQLVRAYRAGYLADERREIEDALANGDLRAVVTTSALELGVDIGSLDACVINGFPGTIASTWQQIGRVGRNGQPSLAVVVAGDDQLDQWLVRHPRALFERPPERAVINTTNPFIARPHLACAAFERPLGHTDERWWGDDTLADGVRDLVHDGLLAIRRPDRFATPRAMWSGKGVPAPRVGLRSGAGGEVKIRLPDDTLVGTIDATRATNAVHPGAVYLHQGRPYEVRSLDLDARVAVVMPANGDTYTQARSDVAIRVVHTEQRRAVGPAMLHLGEVEVSSQVTGFQRRELATRRVLETTRLDLPATRLRTRSFWLTFDDATIRHARIGEIDLPGALHAAEHAAIGMLPLFTICDRWDVGGVSTALHEDTGAPTVFIYDGYPGGAGIAELGWHAADELFDATHDAIAGCACSAGCPSCIQSPKCGNGNEPLDKAAAVDLLGYILGKHVIDLRDASSRVPAA</sequence>
<evidence type="ECO:0000313" key="5">
    <source>
        <dbReference type="EMBL" id="CAB4923337.1"/>
    </source>
</evidence>
<dbReference type="CDD" id="cd17923">
    <property type="entry name" value="DEXHc_Hrq1-like"/>
    <property type="match status" value="1"/>
</dbReference>
<dbReference type="PANTHER" id="PTHR47957:SF3">
    <property type="entry name" value="ATP-DEPENDENT HELICASE HRQ1"/>
    <property type="match status" value="1"/>
</dbReference>
<dbReference type="Pfam" id="PF00271">
    <property type="entry name" value="Helicase_C"/>
    <property type="match status" value="1"/>
</dbReference>
<dbReference type="PROSITE" id="PS51194">
    <property type="entry name" value="HELICASE_CTER"/>
    <property type="match status" value="1"/>
</dbReference>
<dbReference type="PROSITE" id="PS51192">
    <property type="entry name" value="HELICASE_ATP_BIND_1"/>
    <property type="match status" value="1"/>
</dbReference>
<dbReference type="InterPro" id="IPR018973">
    <property type="entry name" value="MZB"/>
</dbReference>
<reference evidence="5" key="1">
    <citation type="submission" date="2020-05" db="EMBL/GenBank/DDBJ databases">
        <authorList>
            <person name="Chiriac C."/>
            <person name="Salcher M."/>
            <person name="Ghai R."/>
            <person name="Kavagutti S V."/>
        </authorList>
    </citation>
    <scope>NUCLEOTIDE SEQUENCE</scope>
</reference>
<dbReference type="GO" id="GO:0043138">
    <property type="term" value="F:3'-5' DNA helicase activity"/>
    <property type="evidence" value="ECO:0007669"/>
    <property type="project" value="TreeGrafter"/>
</dbReference>
<proteinExistence type="predicted"/>
<dbReference type="GO" id="GO:0006289">
    <property type="term" value="P:nucleotide-excision repair"/>
    <property type="evidence" value="ECO:0007669"/>
    <property type="project" value="TreeGrafter"/>
</dbReference>
<dbReference type="PANTHER" id="PTHR47957">
    <property type="entry name" value="ATP-DEPENDENT HELICASE HRQ1"/>
    <property type="match status" value="1"/>
</dbReference>
<dbReference type="GO" id="GO:0005634">
    <property type="term" value="C:nucleus"/>
    <property type="evidence" value="ECO:0007669"/>
    <property type="project" value="TreeGrafter"/>
</dbReference>
<dbReference type="Pfam" id="PF09369">
    <property type="entry name" value="MZB"/>
    <property type="match status" value="1"/>
</dbReference>
<accession>A0A6J7HQ66</accession>